<gene>
    <name evidence="12" type="ORF">MGWOODY_Clf1253</name>
</gene>
<keyword evidence="4 10" id="KW-0812">Transmembrane</keyword>
<evidence type="ECO:0000313" key="12">
    <source>
        <dbReference type="EMBL" id="CUV02636.1"/>
    </source>
</evidence>
<evidence type="ECO:0000256" key="8">
    <source>
        <dbReference type="ARBA" id="ARBA00023008"/>
    </source>
</evidence>
<evidence type="ECO:0000259" key="11">
    <source>
        <dbReference type="Pfam" id="PF00127"/>
    </source>
</evidence>
<dbReference type="GO" id="GO:0005507">
    <property type="term" value="F:copper ion binding"/>
    <property type="evidence" value="ECO:0007669"/>
    <property type="project" value="InterPro"/>
</dbReference>
<keyword evidence="9 10" id="KW-0472">Membrane</keyword>
<protein>
    <submittedName>
        <fullName evidence="12">Azurin</fullName>
    </submittedName>
</protein>
<dbReference type="GO" id="GO:0009055">
    <property type="term" value="F:electron transfer activity"/>
    <property type="evidence" value="ECO:0007669"/>
    <property type="project" value="InterPro"/>
</dbReference>
<evidence type="ECO:0000256" key="6">
    <source>
        <dbReference type="ARBA" id="ARBA00022982"/>
    </source>
</evidence>
<dbReference type="PANTHER" id="PTHR38439:SF2">
    <property type="entry name" value="OUTER MEMBRANE PROTEIN H.8"/>
    <property type="match status" value="1"/>
</dbReference>
<proteinExistence type="predicted"/>
<keyword evidence="2" id="KW-0813">Transport</keyword>
<organism evidence="12">
    <name type="scientific">hydrothermal vent metagenome</name>
    <dbReference type="NCBI Taxonomy" id="652676"/>
    <lineage>
        <taxon>unclassified sequences</taxon>
        <taxon>metagenomes</taxon>
        <taxon>ecological metagenomes</taxon>
    </lineage>
</organism>
<dbReference type="Pfam" id="PF03626">
    <property type="entry name" value="COX4_pro"/>
    <property type="match status" value="1"/>
</dbReference>
<dbReference type="AlphaFoldDB" id="A0A160V9B4"/>
<evidence type="ECO:0000256" key="9">
    <source>
        <dbReference type="ARBA" id="ARBA00023136"/>
    </source>
</evidence>
<evidence type="ECO:0000256" key="10">
    <source>
        <dbReference type="SAM" id="Phobius"/>
    </source>
</evidence>
<dbReference type="InterPro" id="IPR008972">
    <property type="entry name" value="Cupredoxin"/>
</dbReference>
<feature type="transmembrane region" description="Helical" evidence="10">
    <location>
        <begin position="48"/>
        <end position="69"/>
    </location>
</feature>
<keyword evidence="6" id="KW-0249">Electron transport</keyword>
<dbReference type="EMBL" id="FAXA01000282">
    <property type="protein sequence ID" value="CUV02636.1"/>
    <property type="molecule type" value="Genomic_DNA"/>
</dbReference>
<evidence type="ECO:0000256" key="2">
    <source>
        <dbReference type="ARBA" id="ARBA00022448"/>
    </source>
</evidence>
<dbReference type="Gene3D" id="2.60.40.420">
    <property type="entry name" value="Cupredoxins - blue copper proteins"/>
    <property type="match status" value="1"/>
</dbReference>
<dbReference type="InterPro" id="IPR050845">
    <property type="entry name" value="Cu-binding_ET"/>
</dbReference>
<accession>A0A160V9B4</accession>
<evidence type="ECO:0000256" key="3">
    <source>
        <dbReference type="ARBA" id="ARBA00022475"/>
    </source>
</evidence>
<feature type="domain" description="Blue (type 1) copper" evidence="11">
    <location>
        <begin position="149"/>
        <end position="263"/>
    </location>
</feature>
<dbReference type="GO" id="GO:0005886">
    <property type="term" value="C:plasma membrane"/>
    <property type="evidence" value="ECO:0007669"/>
    <property type="project" value="UniProtKB-SubCell"/>
</dbReference>
<keyword evidence="5" id="KW-0479">Metal-binding</keyword>
<feature type="transmembrane region" description="Helical" evidence="10">
    <location>
        <begin position="81"/>
        <end position="104"/>
    </location>
</feature>
<dbReference type="PANTHER" id="PTHR38439">
    <property type="entry name" value="AURACYANIN-B"/>
    <property type="match status" value="1"/>
</dbReference>
<evidence type="ECO:0000256" key="4">
    <source>
        <dbReference type="ARBA" id="ARBA00022692"/>
    </source>
</evidence>
<dbReference type="InterPro" id="IPR028871">
    <property type="entry name" value="BlueCu_1_BS"/>
</dbReference>
<keyword evidence="3" id="KW-1003">Cell membrane</keyword>
<dbReference type="Pfam" id="PF00127">
    <property type="entry name" value="Copper-bind"/>
    <property type="match status" value="1"/>
</dbReference>
<keyword evidence="7 10" id="KW-1133">Transmembrane helix</keyword>
<dbReference type="InterPro" id="IPR000923">
    <property type="entry name" value="BlueCu_1"/>
</dbReference>
<evidence type="ECO:0000256" key="1">
    <source>
        <dbReference type="ARBA" id="ARBA00004651"/>
    </source>
</evidence>
<evidence type="ECO:0000256" key="5">
    <source>
        <dbReference type="ARBA" id="ARBA00022723"/>
    </source>
</evidence>
<evidence type="ECO:0000256" key="7">
    <source>
        <dbReference type="ARBA" id="ARBA00022989"/>
    </source>
</evidence>
<comment type="subcellular location">
    <subcellularLocation>
        <location evidence="1">Cell membrane</location>
        <topology evidence="1">Multi-pass membrane protein</topology>
    </subcellularLocation>
</comment>
<dbReference type="PROSITE" id="PS00196">
    <property type="entry name" value="COPPER_BLUE"/>
    <property type="match status" value="1"/>
</dbReference>
<feature type="transmembrane region" description="Helical" evidence="10">
    <location>
        <begin position="17"/>
        <end position="36"/>
    </location>
</feature>
<reference evidence="12" key="1">
    <citation type="submission" date="2015-10" db="EMBL/GenBank/DDBJ databases">
        <authorList>
            <person name="Gilbert D.G."/>
        </authorList>
    </citation>
    <scope>NUCLEOTIDE SEQUENCE</scope>
</reference>
<name>A0A160V9B4_9ZZZZ</name>
<dbReference type="CDD" id="cd04233">
    <property type="entry name" value="Auracyanin"/>
    <property type="match status" value="1"/>
</dbReference>
<dbReference type="SUPFAM" id="SSF49503">
    <property type="entry name" value="Cupredoxins"/>
    <property type="match status" value="1"/>
</dbReference>
<keyword evidence="8" id="KW-0186">Copper</keyword>
<dbReference type="InterPro" id="IPR005171">
    <property type="entry name" value="Cyt_c_oxidase_su4_prok"/>
</dbReference>
<sequence length="264" mass="28190">MAHEIEHTTNHPSFKQYVLIAIILFAITIVEFLLIWDRAGIVDYLGPSKIPLLVGLSAVKFAIVIMYYMHLKFDHRLFGTVFIAGLVLAFLVGIALIGLFVGFGGGQRTYAKDRAIPYTEHEEHEAAKTVTPATSKTETPAATGPLAISIGAVGETLTFDTDSITADSGSEVTITFNNPSANNQHNLVIVQEGTKDAVAADGTASGPANNWVQPGDARVIANTILLDPGASGEVTFTAPASGTYQFVCTFPGHNFTMFGDFIVN</sequence>